<dbReference type="EMBL" id="ML145193">
    <property type="protein sequence ID" value="TBU54258.1"/>
    <property type="molecule type" value="Genomic_DNA"/>
</dbReference>
<organism evidence="1 2">
    <name type="scientific">Dichomitus squalens</name>
    <dbReference type="NCBI Taxonomy" id="114155"/>
    <lineage>
        <taxon>Eukaryota</taxon>
        <taxon>Fungi</taxon>
        <taxon>Dikarya</taxon>
        <taxon>Basidiomycota</taxon>
        <taxon>Agaricomycotina</taxon>
        <taxon>Agaricomycetes</taxon>
        <taxon>Polyporales</taxon>
        <taxon>Polyporaceae</taxon>
        <taxon>Dichomitus</taxon>
    </lineage>
</organism>
<dbReference type="AlphaFoldDB" id="A0A4V2K701"/>
<evidence type="ECO:0000313" key="1">
    <source>
        <dbReference type="EMBL" id="TBU54258.1"/>
    </source>
</evidence>
<protein>
    <submittedName>
        <fullName evidence="1">Uncharacterized protein</fullName>
    </submittedName>
</protein>
<keyword evidence="2" id="KW-1185">Reference proteome</keyword>
<gene>
    <name evidence="1" type="ORF">BD310DRAFT_936347</name>
</gene>
<name>A0A4V2K701_9APHY</name>
<sequence>MSRDVDGHLGRGRARSCFDVAAQGHRQARDSGLEVLCGATSSNRCTLLHYMGAPVEQVDDYTTLIIVHGYVWYSGESHLSIIPLSCWPEPQRSRNRFSSTRLSVALT</sequence>
<reference evidence="1 2" key="1">
    <citation type="submission" date="2019-01" db="EMBL/GenBank/DDBJ databases">
        <title>Draft genome sequences of three monokaryotic isolates of the white-rot basidiomycete fungus Dichomitus squalens.</title>
        <authorList>
            <consortium name="DOE Joint Genome Institute"/>
            <person name="Lopez S.C."/>
            <person name="Andreopoulos B."/>
            <person name="Pangilinan J."/>
            <person name="Lipzen A."/>
            <person name="Riley R."/>
            <person name="Ahrendt S."/>
            <person name="Ng V."/>
            <person name="Barry K."/>
            <person name="Daum C."/>
            <person name="Grigoriev I.V."/>
            <person name="Hilden K.S."/>
            <person name="Makela M.R."/>
            <person name="de Vries R.P."/>
        </authorList>
    </citation>
    <scope>NUCLEOTIDE SEQUENCE [LARGE SCALE GENOMIC DNA]</scope>
    <source>
        <strain evidence="1 2">CBS 464.89</strain>
    </source>
</reference>
<accession>A0A4V2K701</accession>
<proteinExistence type="predicted"/>
<evidence type="ECO:0000313" key="2">
    <source>
        <dbReference type="Proteomes" id="UP000292082"/>
    </source>
</evidence>
<dbReference type="Proteomes" id="UP000292082">
    <property type="component" value="Unassembled WGS sequence"/>
</dbReference>